<keyword evidence="4 7" id="KW-0812">Transmembrane</keyword>
<feature type="domain" description="Tripartite ATP-independent periplasmic transporters DctQ component" evidence="8">
    <location>
        <begin position="36"/>
        <end position="168"/>
    </location>
</feature>
<dbReference type="STRING" id="1445510.YC6258_04101"/>
<name>A0A0C5VN39_9GAMM</name>
<dbReference type="InterPro" id="IPR055348">
    <property type="entry name" value="DctQ"/>
</dbReference>
<evidence type="ECO:0000313" key="10">
    <source>
        <dbReference type="Proteomes" id="UP000032266"/>
    </source>
</evidence>
<comment type="subunit">
    <text evidence="7">The complex comprises the extracytoplasmic solute receptor protein and the two transmembrane proteins.</text>
</comment>
<dbReference type="AlphaFoldDB" id="A0A0C5VN39"/>
<feature type="transmembrane region" description="Helical" evidence="7">
    <location>
        <begin position="142"/>
        <end position="165"/>
    </location>
</feature>
<accession>A0A0C5VN39</accession>
<organism evidence="9 10">
    <name type="scientific">Gynuella sunshinyii YC6258</name>
    <dbReference type="NCBI Taxonomy" id="1445510"/>
    <lineage>
        <taxon>Bacteria</taxon>
        <taxon>Pseudomonadati</taxon>
        <taxon>Pseudomonadota</taxon>
        <taxon>Gammaproteobacteria</taxon>
        <taxon>Oceanospirillales</taxon>
        <taxon>Saccharospirillaceae</taxon>
        <taxon>Gynuella</taxon>
    </lineage>
</organism>
<evidence type="ECO:0000256" key="1">
    <source>
        <dbReference type="ARBA" id="ARBA00004651"/>
    </source>
</evidence>
<feature type="transmembrane region" description="Helical" evidence="7">
    <location>
        <begin position="63"/>
        <end position="80"/>
    </location>
</feature>
<keyword evidence="3" id="KW-1003">Cell membrane</keyword>
<feature type="transmembrane region" description="Helical" evidence="7">
    <location>
        <begin position="100"/>
        <end position="122"/>
    </location>
</feature>
<gene>
    <name evidence="9" type="ORF">YC6258_04101</name>
</gene>
<dbReference type="KEGG" id="gsn:YC6258_04101"/>
<evidence type="ECO:0000256" key="4">
    <source>
        <dbReference type="ARBA" id="ARBA00022692"/>
    </source>
</evidence>
<evidence type="ECO:0000256" key="5">
    <source>
        <dbReference type="ARBA" id="ARBA00022989"/>
    </source>
</evidence>
<dbReference type="Pfam" id="PF04290">
    <property type="entry name" value="DctQ"/>
    <property type="match status" value="1"/>
</dbReference>
<evidence type="ECO:0000259" key="8">
    <source>
        <dbReference type="Pfam" id="PF04290"/>
    </source>
</evidence>
<sequence length="185" mass="20604">MTTAVYHPLFLRVQRLVEGMAGMLAILSGVLLIIAILLTTVSIIGRMMTSIGLSAVPGDYELVQIFCGLAVFSFMPYCQLKRGHVSVDLFIAPFGVKAKVWTQLLGDMVVTGLFCLLAWRHFEGTIDKFDYQETTFILQIPVWWAFAGAMVLFCPIVVTGLFTLWRDIVDIIRGGQADAEEEDYS</sequence>
<dbReference type="GO" id="GO:0005886">
    <property type="term" value="C:plasma membrane"/>
    <property type="evidence" value="ECO:0007669"/>
    <property type="project" value="UniProtKB-SubCell"/>
</dbReference>
<evidence type="ECO:0000256" key="2">
    <source>
        <dbReference type="ARBA" id="ARBA00022448"/>
    </source>
</evidence>
<keyword evidence="6 7" id="KW-0472">Membrane</keyword>
<evidence type="ECO:0000256" key="6">
    <source>
        <dbReference type="ARBA" id="ARBA00023136"/>
    </source>
</evidence>
<dbReference type="Proteomes" id="UP000032266">
    <property type="component" value="Chromosome"/>
</dbReference>
<keyword evidence="5 7" id="KW-1133">Transmembrane helix</keyword>
<dbReference type="RefSeq" id="WP_044618220.1">
    <property type="nucleotide sequence ID" value="NZ_CP007142.1"/>
</dbReference>
<proteinExistence type="inferred from homology"/>
<comment type="function">
    <text evidence="7">Part of the tripartite ATP-independent periplasmic (TRAP) transport system.</text>
</comment>
<comment type="similarity">
    <text evidence="7">Belongs to the TRAP transporter small permease family.</text>
</comment>
<evidence type="ECO:0000256" key="3">
    <source>
        <dbReference type="ARBA" id="ARBA00022475"/>
    </source>
</evidence>
<dbReference type="GO" id="GO:0022857">
    <property type="term" value="F:transmembrane transporter activity"/>
    <property type="evidence" value="ECO:0007669"/>
    <property type="project" value="UniProtKB-UniRule"/>
</dbReference>
<reference evidence="9 10" key="1">
    <citation type="submission" date="2014-01" db="EMBL/GenBank/DDBJ databases">
        <title>Full genme sequencing of cellulolytic bacterium Gynuella sunshinyii YC6258T gen. nov., sp. nov.</title>
        <authorList>
            <person name="Khan H."/>
            <person name="Chung E.J."/>
            <person name="Chung Y.R."/>
        </authorList>
    </citation>
    <scope>NUCLEOTIDE SEQUENCE [LARGE SCALE GENOMIC DNA]</scope>
    <source>
        <strain evidence="9 10">YC6258</strain>
    </source>
</reference>
<evidence type="ECO:0000313" key="9">
    <source>
        <dbReference type="EMBL" id="AJQ96137.1"/>
    </source>
</evidence>
<keyword evidence="2 7" id="KW-0813">Transport</keyword>
<comment type="subcellular location">
    <subcellularLocation>
        <location evidence="7">Cell inner membrane</location>
        <topology evidence="7">Multi-pass membrane protein</topology>
    </subcellularLocation>
    <subcellularLocation>
        <location evidence="1">Cell membrane</location>
        <topology evidence="1">Multi-pass membrane protein</topology>
    </subcellularLocation>
</comment>
<dbReference type="EMBL" id="CP007142">
    <property type="protein sequence ID" value="AJQ96137.1"/>
    <property type="molecule type" value="Genomic_DNA"/>
</dbReference>
<dbReference type="HOGENOM" id="CLU_086356_8_1_6"/>
<dbReference type="OrthoDB" id="6900059at2"/>
<keyword evidence="7" id="KW-0997">Cell inner membrane</keyword>
<protein>
    <recommendedName>
        <fullName evidence="7">TRAP transporter small permease protein</fullName>
    </recommendedName>
</protein>
<keyword evidence="10" id="KW-1185">Reference proteome</keyword>
<feature type="transmembrane region" description="Helical" evidence="7">
    <location>
        <begin position="21"/>
        <end position="43"/>
    </location>
</feature>
<evidence type="ECO:0000256" key="7">
    <source>
        <dbReference type="RuleBase" id="RU369079"/>
    </source>
</evidence>